<evidence type="ECO:0000313" key="1">
    <source>
        <dbReference type="EMBL" id="KOX94247.1"/>
    </source>
</evidence>
<accession>A0A0M9AL35</accession>
<dbReference type="Proteomes" id="UP000037747">
    <property type="component" value="Unassembled WGS sequence"/>
</dbReference>
<evidence type="ECO:0000313" key="2">
    <source>
        <dbReference type="Proteomes" id="UP000037747"/>
    </source>
</evidence>
<protein>
    <submittedName>
        <fullName evidence="1">Uncharacterized protein</fullName>
    </submittedName>
</protein>
<dbReference type="AlphaFoldDB" id="A0A0M9AL35"/>
<comment type="caution">
    <text evidence="1">The sequence shown here is derived from an EMBL/GenBank/DDBJ whole genome shotgun (WGS) entry which is preliminary data.</text>
</comment>
<sequence>MDHLNLFLREVLDYTLTLVNDCLFRLSDRLPFFYTDRPVERVRYETSDGLIIFRIERCIERTCGVVCVVAGDSTCA</sequence>
<proteinExistence type="predicted"/>
<gene>
    <name evidence="1" type="ORF">AMR74_15780</name>
</gene>
<organism evidence="1 2">
    <name type="scientific">Halorubrum tropicale</name>
    <dbReference type="NCBI Taxonomy" id="1765655"/>
    <lineage>
        <taxon>Archaea</taxon>
        <taxon>Methanobacteriati</taxon>
        <taxon>Methanobacteriota</taxon>
        <taxon>Stenosarchaea group</taxon>
        <taxon>Halobacteria</taxon>
        <taxon>Halobacteriales</taxon>
        <taxon>Haloferacaceae</taxon>
        <taxon>Halorubrum</taxon>
    </lineage>
</organism>
<keyword evidence="2" id="KW-1185">Reference proteome</keyword>
<name>A0A0M9AL35_9EURY</name>
<dbReference type="EMBL" id="LIST01000009">
    <property type="protein sequence ID" value="KOX94247.1"/>
    <property type="molecule type" value="Genomic_DNA"/>
</dbReference>
<reference evidence="1 2" key="1">
    <citation type="submission" date="2015-08" db="EMBL/GenBank/DDBJ databases">
        <title>Genomes of Isolates from Cabo Rojo, PR.</title>
        <authorList>
            <person name="Sanchez-Nieves R.L."/>
            <person name="Montalvo-Rodriguez R."/>
        </authorList>
    </citation>
    <scope>NUCLEOTIDE SEQUENCE [LARGE SCALE GENOMIC DNA]</scope>
    <source>
        <strain evidence="1 2">5</strain>
    </source>
</reference>